<dbReference type="GO" id="GO:0005886">
    <property type="term" value="C:plasma membrane"/>
    <property type="evidence" value="ECO:0007669"/>
    <property type="project" value="UniProtKB-SubCell"/>
</dbReference>
<keyword evidence="6" id="KW-0732">Signal</keyword>
<dbReference type="OrthoDB" id="544346at2759"/>
<comment type="similarity">
    <text evidence="2">Belongs to the RLP family.</text>
</comment>
<keyword evidence="8 12" id="KW-1133">Transmembrane helix</keyword>
<dbReference type="PANTHER" id="PTHR48062:SF52">
    <property type="entry name" value="RECEPTOR-LIKE PROTEIN 8-RELATED"/>
    <property type="match status" value="1"/>
</dbReference>
<evidence type="ECO:0000256" key="7">
    <source>
        <dbReference type="ARBA" id="ARBA00022737"/>
    </source>
</evidence>
<name>A0A6J1BGS7_9ROSI</name>
<dbReference type="InterPro" id="IPR013210">
    <property type="entry name" value="LRR_N_plant-typ"/>
</dbReference>
<evidence type="ECO:0000256" key="9">
    <source>
        <dbReference type="ARBA" id="ARBA00023136"/>
    </source>
</evidence>
<dbReference type="RefSeq" id="XP_021298490.1">
    <property type="nucleotide sequence ID" value="XM_021442815.1"/>
</dbReference>
<dbReference type="Pfam" id="PF00560">
    <property type="entry name" value="LRR_1"/>
    <property type="match status" value="1"/>
</dbReference>
<dbReference type="PANTHER" id="PTHR48062">
    <property type="entry name" value="RECEPTOR-LIKE PROTEIN 14"/>
    <property type="match status" value="1"/>
</dbReference>
<keyword evidence="14" id="KW-1185">Reference proteome</keyword>
<comment type="subcellular location">
    <subcellularLocation>
        <location evidence="1">Cell membrane</location>
        <topology evidence="1">Single-pass type I membrane protein</topology>
    </subcellularLocation>
</comment>
<dbReference type="InterPro" id="IPR032675">
    <property type="entry name" value="LRR_dom_sf"/>
</dbReference>
<accession>A0A6J1BGS7</accession>
<keyword evidence="5 12" id="KW-0812">Transmembrane</keyword>
<evidence type="ECO:0000256" key="2">
    <source>
        <dbReference type="ARBA" id="ARBA00009592"/>
    </source>
</evidence>
<feature type="transmembrane region" description="Helical" evidence="12">
    <location>
        <begin position="290"/>
        <end position="312"/>
    </location>
</feature>
<protein>
    <submittedName>
        <fullName evidence="15">Probable LRR receptor-like serine/threonine-protein kinase IRK</fullName>
    </submittedName>
</protein>
<evidence type="ECO:0000256" key="5">
    <source>
        <dbReference type="ARBA" id="ARBA00022692"/>
    </source>
</evidence>
<proteinExistence type="inferred from homology"/>
<dbReference type="GeneID" id="110427325"/>
<dbReference type="PROSITE" id="PS51450">
    <property type="entry name" value="LRR"/>
    <property type="match status" value="1"/>
</dbReference>
<dbReference type="AlphaFoldDB" id="A0A6J1BGS7"/>
<dbReference type="InterPro" id="IPR051502">
    <property type="entry name" value="RLP_Defense_Trigger"/>
</dbReference>
<dbReference type="Gene3D" id="3.80.10.10">
    <property type="entry name" value="Ribonuclease Inhibitor"/>
    <property type="match status" value="2"/>
</dbReference>
<evidence type="ECO:0000256" key="6">
    <source>
        <dbReference type="ARBA" id="ARBA00022729"/>
    </source>
</evidence>
<gene>
    <name evidence="15" type="primary">LOC110427325</name>
</gene>
<dbReference type="SUPFAM" id="SSF52058">
    <property type="entry name" value="L domain-like"/>
    <property type="match status" value="1"/>
</dbReference>
<evidence type="ECO:0000259" key="13">
    <source>
        <dbReference type="Pfam" id="PF08263"/>
    </source>
</evidence>
<evidence type="ECO:0000256" key="11">
    <source>
        <dbReference type="ARBA" id="ARBA00023180"/>
    </source>
</evidence>
<evidence type="ECO:0000256" key="12">
    <source>
        <dbReference type="SAM" id="Phobius"/>
    </source>
</evidence>
<keyword evidence="4" id="KW-0433">Leucine-rich repeat</keyword>
<dbReference type="Pfam" id="PF08263">
    <property type="entry name" value="LRRNT_2"/>
    <property type="match status" value="1"/>
</dbReference>
<sequence>MEERVSLLQFKAYAKSSCPDNADHVLPSWVEDDPESDCCLWEGVTCANHTGHVIELLLVDIVGTSDCGDNKLSLLNISIFQPFKELKVLNLSNNWINGWINEEEGAPYGSSPTSRLLSILILLEIGWEDPFLSKSHQFLKIWRRWTKYLMLGLDLSCNNLGGQIPSALGNLFSIHSLNLSHNGLVGSIPTSFSNLTNLESLDLSFNHLSGQIPAELTNLMFLEVFNVTGNNLSGKIPDTKQFPTFEESSHKENPLLCGLPLNKNCTETPHSSMVSLDETDGKWFEVDSTVFYATFVVTYIMLLQGFVSVLSINPRWRRRWFLFVEHCVYSSYYFAYDTLRKLSTKFWN</sequence>
<dbReference type="Pfam" id="PF13855">
    <property type="entry name" value="LRR_8"/>
    <property type="match status" value="1"/>
</dbReference>
<keyword evidence="10" id="KW-0675">Receptor</keyword>
<keyword evidence="11" id="KW-0325">Glycoprotein</keyword>
<feature type="domain" description="Leucine-rich repeat-containing N-terminal plant-type" evidence="13">
    <location>
        <begin position="3"/>
        <end position="46"/>
    </location>
</feature>
<evidence type="ECO:0000256" key="10">
    <source>
        <dbReference type="ARBA" id="ARBA00023170"/>
    </source>
</evidence>
<dbReference type="FunFam" id="3.80.10.10:FF:000111">
    <property type="entry name" value="LRR receptor-like serine/threonine-protein kinase ERECTA"/>
    <property type="match status" value="1"/>
</dbReference>
<evidence type="ECO:0000256" key="4">
    <source>
        <dbReference type="ARBA" id="ARBA00022614"/>
    </source>
</evidence>
<evidence type="ECO:0000256" key="3">
    <source>
        <dbReference type="ARBA" id="ARBA00022475"/>
    </source>
</evidence>
<organism evidence="14 15">
    <name type="scientific">Herrania umbratica</name>
    <dbReference type="NCBI Taxonomy" id="108875"/>
    <lineage>
        <taxon>Eukaryota</taxon>
        <taxon>Viridiplantae</taxon>
        <taxon>Streptophyta</taxon>
        <taxon>Embryophyta</taxon>
        <taxon>Tracheophyta</taxon>
        <taxon>Spermatophyta</taxon>
        <taxon>Magnoliopsida</taxon>
        <taxon>eudicotyledons</taxon>
        <taxon>Gunneridae</taxon>
        <taxon>Pentapetalae</taxon>
        <taxon>rosids</taxon>
        <taxon>malvids</taxon>
        <taxon>Malvales</taxon>
        <taxon>Malvaceae</taxon>
        <taxon>Byttnerioideae</taxon>
        <taxon>Herrania</taxon>
    </lineage>
</organism>
<keyword evidence="3" id="KW-1003">Cell membrane</keyword>
<reference evidence="15" key="1">
    <citation type="submission" date="2025-08" db="UniProtKB">
        <authorList>
            <consortium name="RefSeq"/>
        </authorList>
    </citation>
    <scope>IDENTIFICATION</scope>
    <source>
        <tissue evidence="15">Leaf</tissue>
    </source>
</reference>
<dbReference type="Proteomes" id="UP000504621">
    <property type="component" value="Unplaced"/>
</dbReference>
<evidence type="ECO:0000256" key="1">
    <source>
        <dbReference type="ARBA" id="ARBA00004251"/>
    </source>
</evidence>
<keyword evidence="9 12" id="KW-0472">Membrane</keyword>
<dbReference type="InterPro" id="IPR001611">
    <property type="entry name" value="Leu-rich_rpt"/>
</dbReference>
<keyword evidence="7" id="KW-0677">Repeat</keyword>
<evidence type="ECO:0000313" key="15">
    <source>
        <dbReference type="RefSeq" id="XP_021298490.1"/>
    </source>
</evidence>
<evidence type="ECO:0000256" key="8">
    <source>
        <dbReference type="ARBA" id="ARBA00022989"/>
    </source>
</evidence>
<evidence type="ECO:0000313" key="14">
    <source>
        <dbReference type="Proteomes" id="UP000504621"/>
    </source>
</evidence>